<comment type="caution">
    <text evidence="2">The sequence shown here is derived from an EMBL/GenBank/DDBJ whole genome shotgun (WGS) entry which is preliminary data.</text>
</comment>
<gene>
    <name evidence="2" type="ORF">GCM10009787_00370</name>
</gene>
<sequence length="104" mass="11705">MDAYDPDDPDDEDDERYDRFRPRPDLCSDSRAFRLRRAWPAARNTTTTTARMMPSTMASPSFRSPEAAPRGRLACCRVWRGAGGIPGRFPPQSRVEELQSLSAG</sequence>
<evidence type="ECO:0000313" key="3">
    <source>
        <dbReference type="Proteomes" id="UP001501391"/>
    </source>
</evidence>
<keyword evidence="3" id="KW-1185">Reference proteome</keyword>
<evidence type="ECO:0000313" key="2">
    <source>
        <dbReference type="EMBL" id="GAA2190621.1"/>
    </source>
</evidence>
<accession>A0ABN3BAV1</accession>
<organism evidence="2 3">
    <name type="scientific">Streptomyces bangladeshensis</name>
    <dbReference type="NCBI Taxonomy" id="295352"/>
    <lineage>
        <taxon>Bacteria</taxon>
        <taxon>Bacillati</taxon>
        <taxon>Actinomycetota</taxon>
        <taxon>Actinomycetes</taxon>
        <taxon>Kitasatosporales</taxon>
        <taxon>Streptomycetaceae</taxon>
        <taxon>Streptomyces</taxon>
    </lineage>
</organism>
<name>A0ABN3BAV1_9ACTN</name>
<feature type="compositionally biased region" description="Acidic residues" evidence="1">
    <location>
        <begin position="1"/>
        <end position="15"/>
    </location>
</feature>
<evidence type="ECO:0000256" key="1">
    <source>
        <dbReference type="SAM" id="MobiDB-lite"/>
    </source>
</evidence>
<dbReference type="EMBL" id="BAAAOQ010000001">
    <property type="protein sequence ID" value="GAA2190621.1"/>
    <property type="molecule type" value="Genomic_DNA"/>
</dbReference>
<protein>
    <submittedName>
        <fullName evidence="2">Uncharacterized protein</fullName>
    </submittedName>
</protein>
<dbReference type="Proteomes" id="UP001501391">
    <property type="component" value="Unassembled WGS sequence"/>
</dbReference>
<reference evidence="2 3" key="1">
    <citation type="journal article" date="2019" name="Int. J. Syst. Evol. Microbiol.">
        <title>The Global Catalogue of Microorganisms (GCM) 10K type strain sequencing project: providing services to taxonomists for standard genome sequencing and annotation.</title>
        <authorList>
            <consortium name="The Broad Institute Genomics Platform"/>
            <consortium name="The Broad Institute Genome Sequencing Center for Infectious Disease"/>
            <person name="Wu L."/>
            <person name="Ma J."/>
        </authorList>
    </citation>
    <scope>NUCLEOTIDE SEQUENCE [LARGE SCALE GENOMIC DNA]</scope>
    <source>
        <strain evidence="2 3">JCM 14924</strain>
    </source>
</reference>
<feature type="region of interest" description="Disordered" evidence="1">
    <location>
        <begin position="39"/>
        <end position="67"/>
    </location>
</feature>
<proteinExistence type="predicted"/>
<feature type="region of interest" description="Disordered" evidence="1">
    <location>
        <begin position="1"/>
        <end position="23"/>
    </location>
</feature>
<feature type="compositionally biased region" description="Low complexity" evidence="1">
    <location>
        <begin position="39"/>
        <end position="59"/>
    </location>
</feature>